<comment type="similarity">
    <text evidence="1">Belongs to the GSP E family.</text>
</comment>
<evidence type="ECO:0000313" key="5">
    <source>
        <dbReference type="Proteomes" id="UP000000263"/>
    </source>
</evidence>
<feature type="region of interest" description="Disordered" evidence="2">
    <location>
        <begin position="1"/>
        <end position="50"/>
    </location>
</feature>
<dbReference type="EMBL" id="CP000804">
    <property type="protein sequence ID" value="ABU59295.1"/>
    <property type="molecule type" value="Genomic_DNA"/>
</dbReference>
<dbReference type="InterPro" id="IPR050921">
    <property type="entry name" value="T4SS_GSP_E_ATPase"/>
</dbReference>
<evidence type="ECO:0000256" key="2">
    <source>
        <dbReference type="SAM" id="MobiDB-lite"/>
    </source>
</evidence>
<proteinExistence type="inferred from homology"/>
<evidence type="ECO:0000313" key="4">
    <source>
        <dbReference type="EMBL" id="ABU59295.1"/>
    </source>
</evidence>
<dbReference type="KEGG" id="rca:Rcas_3241"/>
<dbReference type="OrthoDB" id="9810761at2"/>
<dbReference type="Proteomes" id="UP000000263">
    <property type="component" value="Chromosome"/>
</dbReference>
<dbReference type="PANTHER" id="PTHR30486:SF15">
    <property type="entry name" value="TYPE II_IV SECRETION SYSTEM ATPASE"/>
    <property type="match status" value="1"/>
</dbReference>
<feature type="domain" description="Bacterial type II secretion system protein E" evidence="3">
    <location>
        <begin position="119"/>
        <end position="395"/>
    </location>
</feature>
<gene>
    <name evidence="4" type="ordered locus">Rcas_3241</name>
</gene>
<dbReference type="eggNOG" id="COG4962">
    <property type="taxonomic scope" value="Bacteria"/>
</dbReference>
<dbReference type="CDD" id="cd01130">
    <property type="entry name" value="VirB11-like_ATPase"/>
    <property type="match status" value="1"/>
</dbReference>
<dbReference type="InterPro" id="IPR027417">
    <property type="entry name" value="P-loop_NTPase"/>
</dbReference>
<dbReference type="SUPFAM" id="SSF52540">
    <property type="entry name" value="P-loop containing nucleoside triphosphate hydrolases"/>
    <property type="match status" value="1"/>
</dbReference>
<evidence type="ECO:0000259" key="3">
    <source>
        <dbReference type="Pfam" id="PF00437"/>
    </source>
</evidence>
<evidence type="ECO:0000256" key="1">
    <source>
        <dbReference type="ARBA" id="ARBA00006611"/>
    </source>
</evidence>
<sequence>MSLLKRIGGSQPQSTSEPAVPVSAPAPSDAANHTPASRTAPSTVSSGSEMSQQRMLELSLWIVDRILSSLGNQQELKRSPEMERQLQEKFTLAYRQSGVNLTDDQTKHLYDMVMDELFGFGPIEPLLRDDSITEVMVNGPRAVYVEQKGKITLTQVRFANDEHVLKVIDRIIRPLGRRIDRKWPMVDARLPDGSRVNAIIPPCAIDGPSITIRKFAKKKLTVEDLIRFGSMTPEMAEFLRACVVSRLNIIVSGGTGSGKTTLLNVLSNFIPPDERIVTIEDSAELKLGQDHVVRLESKPPEIDGTGRVTINDLVINSLRMRPERIVIGECRGGETMAMLQAMNTGHDGSLSTLHANSPRDAIARMETMAMMAGMDMPLRVIREQIASAIDLIVQQTRLEDGSRKISYITEVQGMEGDVVVLQDIFLLHILGKTPEGKIISELRPTGTRPRFTARLEAHGFKLPPSIFGATVPGQKRPW</sequence>
<dbReference type="Gene3D" id="3.30.450.380">
    <property type="match status" value="1"/>
</dbReference>
<dbReference type="STRING" id="383372.Rcas_3241"/>
<dbReference type="RefSeq" id="WP_012121719.1">
    <property type="nucleotide sequence ID" value="NC_009767.1"/>
</dbReference>
<dbReference type="FunFam" id="3.40.50.300:FF:000521">
    <property type="entry name" value="Type II secretion system protein E"/>
    <property type="match status" value="1"/>
</dbReference>
<accession>A7NP00</accession>
<dbReference type="HOGENOM" id="CLU_005379_4_1_0"/>
<dbReference type="PANTHER" id="PTHR30486">
    <property type="entry name" value="TWITCHING MOTILITY PROTEIN PILT"/>
    <property type="match status" value="1"/>
</dbReference>
<dbReference type="GO" id="GO:0016887">
    <property type="term" value="F:ATP hydrolysis activity"/>
    <property type="evidence" value="ECO:0007669"/>
    <property type="project" value="InterPro"/>
</dbReference>
<name>A7NP00_ROSCS</name>
<keyword evidence="5" id="KW-1185">Reference proteome</keyword>
<dbReference type="Pfam" id="PF00437">
    <property type="entry name" value="T2SSE"/>
    <property type="match status" value="1"/>
</dbReference>
<protein>
    <submittedName>
        <fullName evidence="4">Type II secretion system protein E</fullName>
    </submittedName>
</protein>
<dbReference type="InterPro" id="IPR001482">
    <property type="entry name" value="T2SS/T4SS_dom"/>
</dbReference>
<reference evidence="4 5" key="1">
    <citation type="submission" date="2007-08" db="EMBL/GenBank/DDBJ databases">
        <title>Complete sequence of Roseiflexus castenholzii DSM 13941.</title>
        <authorList>
            <consortium name="US DOE Joint Genome Institute"/>
            <person name="Copeland A."/>
            <person name="Lucas S."/>
            <person name="Lapidus A."/>
            <person name="Barry K."/>
            <person name="Glavina del Rio T."/>
            <person name="Dalin E."/>
            <person name="Tice H."/>
            <person name="Pitluck S."/>
            <person name="Thompson L.S."/>
            <person name="Brettin T."/>
            <person name="Bruce D."/>
            <person name="Detter J.C."/>
            <person name="Han C."/>
            <person name="Tapia R."/>
            <person name="Schmutz J."/>
            <person name="Larimer F."/>
            <person name="Land M."/>
            <person name="Hauser L."/>
            <person name="Kyrpides N."/>
            <person name="Mikhailova N."/>
            <person name="Bryant D.A."/>
            <person name="Hanada S."/>
            <person name="Tsukatani Y."/>
            <person name="Richardson P."/>
        </authorList>
    </citation>
    <scope>NUCLEOTIDE SEQUENCE [LARGE SCALE GENOMIC DNA]</scope>
    <source>
        <strain evidence="5">DSM 13941 / HLO8</strain>
    </source>
</reference>
<organism evidence="4 5">
    <name type="scientific">Roseiflexus castenholzii (strain DSM 13941 / HLO8)</name>
    <dbReference type="NCBI Taxonomy" id="383372"/>
    <lineage>
        <taxon>Bacteria</taxon>
        <taxon>Bacillati</taxon>
        <taxon>Chloroflexota</taxon>
        <taxon>Chloroflexia</taxon>
        <taxon>Chloroflexales</taxon>
        <taxon>Roseiflexineae</taxon>
        <taxon>Roseiflexaceae</taxon>
        <taxon>Roseiflexus</taxon>
    </lineage>
</organism>
<feature type="compositionally biased region" description="Polar residues" evidence="2">
    <location>
        <begin position="34"/>
        <end position="50"/>
    </location>
</feature>
<dbReference type="AlphaFoldDB" id="A7NP00"/>
<dbReference type="Gene3D" id="3.40.50.300">
    <property type="entry name" value="P-loop containing nucleotide triphosphate hydrolases"/>
    <property type="match status" value="1"/>
</dbReference>
<feature type="compositionally biased region" description="Low complexity" evidence="2">
    <location>
        <begin position="18"/>
        <end position="31"/>
    </location>
</feature>